<sequence length="77" mass="8731">MRVDIYCRDEAQGKHSYLAVPEGKPIPQEATNTDWHPEAQHVEVDDDHDQLPHYHIEHPLAQIGAKGYAITGVSQQF</sequence>
<dbReference type="STRING" id="551987.SAMN05192549_114138"/>
<dbReference type="RefSeq" id="WP_072788832.1">
    <property type="nucleotide sequence ID" value="NZ_FRCX01000014.1"/>
</dbReference>
<dbReference type="EMBL" id="FRCX01000014">
    <property type="protein sequence ID" value="SHN42650.1"/>
    <property type="molecule type" value="Genomic_DNA"/>
</dbReference>
<dbReference type="Proteomes" id="UP000184339">
    <property type="component" value="Unassembled WGS sequence"/>
</dbReference>
<evidence type="ECO:0000313" key="1">
    <source>
        <dbReference type="EMBL" id="SHN42650.1"/>
    </source>
</evidence>
<protein>
    <submittedName>
        <fullName evidence="1">Uncharacterized protein</fullName>
    </submittedName>
</protein>
<accession>A0A1M7R930</accession>
<dbReference type="InterPro" id="IPR046137">
    <property type="entry name" value="DUF6139"/>
</dbReference>
<keyword evidence="2" id="KW-1185">Reference proteome</keyword>
<proteinExistence type="predicted"/>
<organism evidence="1 2">
    <name type="scientific">Duganella sacchari</name>
    <dbReference type="NCBI Taxonomy" id="551987"/>
    <lineage>
        <taxon>Bacteria</taxon>
        <taxon>Pseudomonadati</taxon>
        <taxon>Pseudomonadota</taxon>
        <taxon>Betaproteobacteria</taxon>
        <taxon>Burkholderiales</taxon>
        <taxon>Oxalobacteraceae</taxon>
        <taxon>Telluria group</taxon>
        <taxon>Duganella</taxon>
    </lineage>
</organism>
<gene>
    <name evidence="1" type="ORF">SAMN05192549_114138</name>
</gene>
<dbReference type="OrthoDB" id="8812178at2"/>
<dbReference type="AlphaFoldDB" id="A0A1M7R930"/>
<dbReference type="Pfam" id="PF19636">
    <property type="entry name" value="DUF6139"/>
    <property type="match status" value="1"/>
</dbReference>
<name>A0A1M7R930_9BURK</name>
<reference evidence="2" key="1">
    <citation type="submission" date="2016-11" db="EMBL/GenBank/DDBJ databases">
        <authorList>
            <person name="Varghese N."/>
            <person name="Submissions S."/>
        </authorList>
    </citation>
    <scope>NUCLEOTIDE SEQUENCE [LARGE SCALE GENOMIC DNA]</scope>
    <source>
        <strain evidence="2">Sac-22</strain>
    </source>
</reference>
<evidence type="ECO:0000313" key="2">
    <source>
        <dbReference type="Proteomes" id="UP000184339"/>
    </source>
</evidence>